<reference evidence="7 8" key="1">
    <citation type="submission" date="2014-01" db="EMBL/GenBank/DDBJ databases">
        <title>Plasmidome dynamics in the species complex Clostridium novyi sensu lato converts strains of independent lineages into distinctly different pathogens.</title>
        <authorList>
            <person name="Skarin H."/>
            <person name="Segerman B."/>
        </authorList>
    </citation>
    <scope>NUCLEOTIDE SEQUENCE [LARGE SCALE GENOMIC DNA]</scope>
    <source>
        <strain evidence="7 8">DC5</strain>
    </source>
</reference>
<proteinExistence type="predicted"/>
<evidence type="ECO:0000256" key="2">
    <source>
        <dbReference type="ARBA" id="ARBA00022692"/>
    </source>
</evidence>
<feature type="domain" description="DUF202" evidence="6">
    <location>
        <begin position="27"/>
        <end position="87"/>
    </location>
</feature>
<dbReference type="GO" id="GO:0012505">
    <property type="term" value="C:endomembrane system"/>
    <property type="evidence" value="ECO:0007669"/>
    <property type="project" value="UniProtKB-SubCell"/>
</dbReference>
<dbReference type="AlphaFoldDB" id="A0A0A0I9I5"/>
<evidence type="ECO:0000256" key="5">
    <source>
        <dbReference type="SAM" id="Phobius"/>
    </source>
</evidence>
<accession>A0A0A0I9I5</accession>
<keyword evidence="4 5" id="KW-0472">Membrane</keyword>
<dbReference type="Proteomes" id="UP000030014">
    <property type="component" value="Unassembled WGS sequence"/>
</dbReference>
<dbReference type="Pfam" id="PF02656">
    <property type="entry name" value="DUF202"/>
    <property type="match status" value="1"/>
</dbReference>
<keyword evidence="2 5" id="KW-0812">Transmembrane</keyword>
<evidence type="ECO:0000313" key="8">
    <source>
        <dbReference type="Proteomes" id="UP000030014"/>
    </source>
</evidence>
<comment type="subcellular location">
    <subcellularLocation>
        <location evidence="1">Endomembrane system</location>
        <topology evidence="1">Multi-pass membrane protein</topology>
    </subcellularLocation>
</comment>
<gene>
    <name evidence="7" type="ORF">Z955_12075</name>
</gene>
<comment type="caution">
    <text evidence="7">The sequence shown here is derived from an EMBL/GenBank/DDBJ whole genome shotgun (WGS) entry which is preliminary data.</text>
</comment>
<evidence type="ECO:0000256" key="1">
    <source>
        <dbReference type="ARBA" id="ARBA00004127"/>
    </source>
</evidence>
<evidence type="ECO:0000256" key="3">
    <source>
        <dbReference type="ARBA" id="ARBA00022989"/>
    </source>
</evidence>
<dbReference type="RefSeq" id="WP_039257305.1">
    <property type="nucleotide sequence ID" value="NZ_JDRY01000063.1"/>
</dbReference>
<feature type="transmembrane region" description="Helical" evidence="5">
    <location>
        <begin position="62"/>
        <end position="85"/>
    </location>
</feature>
<protein>
    <recommendedName>
        <fullName evidence="6">DUF202 domain-containing protein</fullName>
    </recommendedName>
</protein>
<evidence type="ECO:0000313" key="7">
    <source>
        <dbReference type="EMBL" id="KGM97567.1"/>
    </source>
</evidence>
<evidence type="ECO:0000259" key="6">
    <source>
        <dbReference type="Pfam" id="PF02656"/>
    </source>
</evidence>
<dbReference type="InterPro" id="IPR003807">
    <property type="entry name" value="DUF202"/>
</dbReference>
<keyword evidence="3 5" id="KW-1133">Transmembrane helix</keyword>
<evidence type="ECO:0000256" key="4">
    <source>
        <dbReference type="ARBA" id="ARBA00023136"/>
    </source>
</evidence>
<dbReference type="EMBL" id="JDRY01000063">
    <property type="protein sequence ID" value="KGM97567.1"/>
    <property type="molecule type" value="Genomic_DNA"/>
</dbReference>
<feature type="transmembrane region" description="Helical" evidence="5">
    <location>
        <begin position="36"/>
        <end position="56"/>
    </location>
</feature>
<organism evidence="7 8">
    <name type="scientific">Clostridium botulinum C/D str. DC5</name>
    <dbReference type="NCBI Taxonomy" id="1443128"/>
    <lineage>
        <taxon>Bacteria</taxon>
        <taxon>Bacillati</taxon>
        <taxon>Bacillota</taxon>
        <taxon>Clostridia</taxon>
        <taxon>Eubacteriales</taxon>
        <taxon>Clostridiaceae</taxon>
        <taxon>Clostridium</taxon>
    </lineage>
</organism>
<sequence>MIKDKEKKVFNFKKDELILRDLLATDRTILANERTFLSYLRTFLSLLIAGCTLIKIPKSMLLHVTGYILIVIGTVIGIHGIKTFIKIDRNLKNIKYISDEYEIK</sequence>
<name>A0A0A0I9I5_CLOBO</name>